<dbReference type="OrthoDB" id="38531at2759"/>
<dbReference type="EMBL" id="MUNK01000265">
    <property type="protein sequence ID" value="OTA23999.1"/>
    <property type="molecule type" value="Genomic_DNA"/>
</dbReference>
<organism evidence="4 5">
    <name type="scientific">Hortaea werneckii EXF-2000</name>
    <dbReference type="NCBI Taxonomy" id="1157616"/>
    <lineage>
        <taxon>Eukaryota</taxon>
        <taxon>Fungi</taxon>
        <taxon>Dikarya</taxon>
        <taxon>Ascomycota</taxon>
        <taxon>Pezizomycotina</taxon>
        <taxon>Dothideomycetes</taxon>
        <taxon>Dothideomycetidae</taxon>
        <taxon>Mycosphaerellales</taxon>
        <taxon>Teratosphaeriaceae</taxon>
        <taxon>Hortaea</taxon>
    </lineage>
</organism>
<feature type="compositionally biased region" description="Basic and acidic residues" evidence="1">
    <location>
        <begin position="12"/>
        <end position="30"/>
    </location>
</feature>
<dbReference type="InterPro" id="IPR057688">
    <property type="entry name" value="DUF7928"/>
</dbReference>
<dbReference type="InterPro" id="IPR001173">
    <property type="entry name" value="Glyco_trans_2-like"/>
</dbReference>
<evidence type="ECO:0000313" key="4">
    <source>
        <dbReference type="EMBL" id="OTA23999.1"/>
    </source>
</evidence>
<evidence type="ECO:0000259" key="2">
    <source>
        <dbReference type="Pfam" id="PF13632"/>
    </source>
</evidence>
<proteinExistence type="predicted"/>
<dbReference type="Pfam" id="PF25550">
    <property type="entry name" value="DUF7928"/>
    <property type="match status" value="1"/>
</dbReference>
<sequence>MGLLSYVKPGKASKDKKDATPSHAEPELTEKPATTGDNTPRPPITPGQSTPGSPSPWGSRPASLYPAGDWRNSQQEEINEINRWSDFGLAGGHDEGVILKKGRGAYTCCPADIVEEPYGFFKAVETLNVRTAMTVNTRVIKLFLHNNDRPFVPLKGGLRLQVLPDMSYLPRCQKHQFAAFIADRGILVVWDDEPRHLLDRAAKIEQQLMEMIWDDETTGDDEKKEEGAVEVNEISQEEADLEAGAVDTKRGICMWMPIISAFTLCLTVTALGSGCKTLQRKSGSMGTTSALVGNIAQLIGPISQMQQNSKFYSGQAPKRLHRDVAVLPHVTIQMPVYKEGLQSVIEPTIRMRALARTSMTSHNIGWVARPKHNPKPKDGSEVFLRRGKFKKASNMNYAMWVSVRVEEKLKDIQRHEQWTQEDEAQAYREALNQAVEEDQGRTWADGNIRIGDYILIIDSDTRVPTDCFLDAVSEMEQCPQVAIIQYPSGVMNITDSFFERGITFFTNLVYTQIRYAVANGDVAPFVGHNAIMRWAAMQEIAYDAIDGDEREKYWSEET</sequence>
<feature type="compositionally biased region" description="Low complexity" evidence="1">
    <location>
        <begin position="46"/>
        <end position="63"/>
    </location>
</feature>
<accession>A0A1Z5ST42</accession>
<dbReference type="InterPro" id="IPR029044">
    <property type="entry name" value="Nucleotide-diphossugar_trans"/>
</dbReference>
<feature type="region of interest" description="Disordered" evidence="1">
    <location>
        <begin position="1"/>
        <end position="68"/>
    </location>
</feature>
<dbReference type="AlphaFoldDB" id="A0A1Z5ST42"/>
<keyword evidence="5" id="KW-1185">Reference proteome</keyword>
<reference evidence="4 5" key="1">
    <citation type="submission" date="2017-01" db="EMBL/GenBank/DDBJ databases">
        <title>The recent genome duplication of the halophilic yeast Hortaea werneckii: insights from long-read sequencing.</title>
        <authorList>
            <person name="Sinha S."/>
            <person name="Flibotte S."/>
            <person name="Neira M."/>
            <person name="Lenassi M."/>
            <person name="Gostincar C."/>
            <person name="Stajich J.E."/>
            <person name="Nislow C.E."/>
        </authorList>
    </citation>
    <scope>NUCLEOTIDE SEQUENCE [LARGE SCALE GENOMIC DNA]</scope>
    <source>
        <strain evidence="4 5">EXF-2000</strain>
    </source>
</reference>
<dbReference type="STRING" id="1157616.A0A1Z5ST42"/>
<dbReference type="SUPFAM" id="SSF53448">
    <property type="entry name" value="Nucleotide-diphospho-sugar transferases"/>
    <property type="match status" value="1"/>
</dbReference>
<dbReference type="Gene3D" id="3.90.550.10">
    <property type="entry name" value="Spore Coat Polysaccharide Biosynthesis Protein SpsA, Chain A"/>
    <property type="match status" value="1"/>
</dbReference>
<dbReference type="PANTHER" id="PTHR35408">
    <property type="entry name" value="CHROMOSOME 15, WHOLE GENOME SHOTGUN SEQUENCE"/>
    <property type="match status" value="1"/>
</dbReference>
<dbReference type="PANTHER" id="PTHR35408:SF1">
    <property type="entry name" value="GLYCOSYLTRANSFERASE 2-LIKE DOMAIN-CONTAINING PROTEIN"/>
    <property type="match status" value="1"/>
</dbReference>
<comment type="caution">
    <text evidence="4">The sequence shown here is derived from an EMBL/GenBank/DDBJ whole genome shotgun (WGS) entry which is preliminary data.</text>
</comment>
<gene>
    <name evidence="4" type="ORF">BTJ68_12745</name>
</gene>
<feature type="domain" description="Glycosyltransferase 2-like" evidence="2">
    <location>
        <begin position="453"/>
        <end position="544"/>
    </location>
</feature>
<evidence type="ECO:0000313" key="5">
    <source>
        <dbReference type="Proteomes" id="UP000194280"/>
    </source>
</evidence>
<protein>
    <submittedName>
        <fullName evidence="4">Uncharacterized protein</fullName>
    </submittedName>
</protein>
<feature type="non-terminal residue" evidence="4">
    <location>
        <position position="558"/>
    </location>
</feature>
<dbReference type="Proteomes" id="UP000194280">
    <property type="component" value="Unassembled WGS sequence"/>
</dbReference>
<dbReference type="VEuPathDB" id="FungiDB:BTJ68_12745"/>
<dbReference type="InParanoid" id="A0A1Z5ST42"/>
<feature type="domain" description="DUF7928" evidence="3">
    <location>
        <begin position="91"/>
        <end position="223"/>
    </location>
</feature>
<name>A0A1Z5ST42_HORWE</name>
<evidence type="ECO:0000256" key="1">
    <source>
        <dbReference type="SAM" id="MobiDB-lite"/>
    </source>
</evidence>
<evidence type="ECO:0000259" key="3">
    <source>
        <dbReference type="Pfam" id="PF25550"/>
    </source>
</evidence>
<dbReference type="Pfam" id="PF13632">
    <property type="entry name" value="Glyco_trans_2_3"/>
    <property type="match status" value="1"/>
</dbReference>